<feature type="region of interest" description="Disordered" evidence="1">
    <location>
        <begin position="34"/>
        <end position="63"/>
    </location>
</feature>
<evidence type="ECO:0000313" key="4">
    <source>
        <dbReference type="Proteomes" id="UP000474957"/>
    </source>
</evidence>
<organism evidence="3 4">
    <name type="scientific">Halovulum marinum</name>
    <dbReference type="NCBI Taxonomy" id="2662447"/>
    <lineage>
        <taxon>Bacteria</taxon>
        <taxon>Pseudomonadati</taxon>
        <taxon>Pseudomonadota</taxon>
        <taxon>Alphaproteobacteria</taxon>
        <taxon>Rhodobacterales</taxon>
        <taxon>Paracoccaceae</taxon>
        <taxon>Halovulum</taxon>
    </lineage>
</organism>
<sequence>MTRTAILTAALLALAGTAGAQCFGDHKATTAQTEMTPVPTAEAEQPTDPLLLLQGAGKVSDEG</sequence>
<evidence type="ECO:0000313" key="3">
    <source>
        <dbReference type="EMBL" id="MSU88262.1"/>
    </source>
</evidence>
<gene>
    <name evidence="3" type="ORF">GE300_01360</name>
</gene>
<name>A0A6L5YWL6_9RHOB</name>
<protein>
    <submittedName>
        <fullName evidence="3">Uncharacterized protein</fullName>
    </submittedName>
</protein>
<keyword evidence="4" id="KW-1185">Reference proteome</keyword>
<feature type="chain" id="PRO_5026898592" evidence="2">
    <location>
        <begin position="21"/>
        <end position="63"/>
    </location>
</feature>
<dbReference type="RefSeq" id="WP_154444152.1">
    <property type="nucleotide sequence ID" value="NZ_WIND01000001.1"/>
</dbReference>
<evidence type="ECO:0000256" key="2">
    <source>
        <dbReference type="SAM" id="SignalP"/>
    </source>
</evidence>
<dbReference type="Proteomes" id="UP000474957">
    <property type="component" value="Unassembled WGS sequence"/>
</dbReference>
<accession>A0A6L5YWL6</accession>
<comment type="caution">
    <text evidence="3">The sequence shown here is derived from an EMBL/GenBank/DDBJ whole genome shotgun (WGS) entry which is preliminary data.</text>
</comment>
<reference evidence="3 4" key="1">
    <citation type="submission" date="2019-10" db="EMBL/GenBank/DDBJ databases">
        <title>Cognatihalovulum marinum gen. nov. sp. nov., a new member of the family Rhodobacteraceae isolated from deep seawater of the Northwest Indian Ocean.</title>
        <authorList>
            <person name="Ruan C."/>
            <person name="Wang J."/>
            <person name="Zheng X."/>
            <person name="Song L."/>
            <person name="Zhu Y."/>
            <person name="Huang Y."/>
            <person name="Lu Z."/>
            <person name="Du W."/>
            <person name="Huang L."/>
            <person name="Dai X."/>
        </authorList>
    </citation>
    <scope>NUCLEOTIDE SEQUENCE [LARGE SCALE GENOMIC DNA]</scope>
    <source>
        <strain evidence="3 4">2CG4</strain>
    </source>
</reference>
<proteinExistence type="predicted"/>
<evidence type="ECO:0000256" key="1">
    <source>
        <dbReference type="SAM" id="MobiDB-lite"/>
    </source>
</evidence>
<dbReference type="EMBL" id="WIND01000001">
    <property type="protein sequence ID" value="MSU88262.1"/>
    <property type="molecule type" value="Genomic_DNA"/>
</dbReference>
<feature type="signal peptide" evidence="2">
    <location>
        <begin position="1"/>
        <end position="20"/>
    </location>
</feature>
<dbReference type="AlphaFoldDB" id="A0A6L5YWL6"/>
<keyword evidence="2" id="KW-0732">Signal</keyword>